<evidence type="ECO:0008006" key="3">
    <source>
        <dbReference type="Google" id="ProtNLM"/>
    </source>
</evidence>
<keyword evidence="2" id="KW-1185">Reference proteome</keyword>
<name>A0ABM5M5V2_MESHM</name>
<dbReference type="Proteomes" id="UP000008738">
    <property type="component" value="Chromosome"/>
</dbReference>
<evidence type="ECO:0000313" key="2">
    <source>
        <dbReference type="Proteomes" id="UP000008738"/>
    </source>
</evidence>
<dbReference type="EMBL" id="CP002669">
    <property type="protein sequence ID" value="AEC45813.1"/>
    <property type="molecule type" value="Genomic_DNA"/>
</dbReference>
<evidence type="ECO:0000313" key="1">
    <source>
        <dbReference type="EMBL" id="AEC45813.1"/>
    </source>
</evidence>
<reference evidence="1 2" key="1">
    <citation type="journal article" date="2011" name="J. Bacteriol.">
        <title>Genome analysis of a Mycoplasma hyorhinis strain derived from a primary human melanoma cell line.</title>
        <authorList>
            <person name="Kornspan J.D."/>
            <person name="Lysnyansky I."/>
            <person name="Kahan T."/>
            <person name="Herrmann R."/>
            <person name="Rottem S."/>
            <person name="Nir-Paz R."/>
        </authorList>
    </citation>
    <scope>NUCLEOTIDE SEQUENCE [LARGE SCALE GENOMIC DNA]</scope>
    <source>
        <strain evidence="1 2">MCLD</strain>
    </source>
</reference>
<protein>
    <recommendedName>
        <fullName evidence="3">ABC transporter ATP-binding protein</fullName>
    </recommendedName>
</protein>
<sequence>MLINIKNLEVKYHIKDFSSKCFLITEYASFINKRDNSTF</sequence>
<proteinExistence type="predicted"/>
<gene>
    <name evidence="1" type="ordered locus">SRH_01235</name>
</gene>
<organism evidence="1 2">
    <name type="scientific">Mesomycoplasma hyorhinis (strain MCLD)</name>
    <name type="common">Mycoplasma hyorhinis</name>
    <dbReference type="NCBI Taxonomy" id="936139"/>
    <lineage>
        <taxon>Bacteria</taxon>
        <taxon>Bacillati</taxon>
        <taxon>Mycoplasmatota</taxon>
        <taxon>Mycoplasmoidales</taxon>
        <taxon>Metamycoplasmataceae</taxon>
        <taxon>Mesomycoplasma</taxon>
    </lineage>
</organism>
<accession>A0ABM5M5V2</accession>